<keyword evidence="5" id="KW-0378">Hydrolase</keyword>
<organism evidence="8 9">
    <name type="scientific">Microcystis aeruginosa PCC 9807</name>
    <dbReference type="NCBI Taxonomy" id="1160283"/>
    <lineage>
        <taxon>Bacteria</taxon>
        <taxon>Bacillati</taxon>
        <taxon>Cyanobacteriota</taxon>
        <taxon>Cyanophyceae</taxon>
        <taxon>Oscillatoriophycideae</taxon>
        <taxon>Chroococcales</taxon>
        <taxon>Microcystaceae</taxon>
        <taxon>Microcystis</taxon>
    </lineage>
</organism>
<keyword evidence="4" id="KW-0255">Endonuclease</keyword>
<dbReference type="Gene3D" id="3.30.920.30">
    <property type="entry name" value="Hypothetical protein"/>
    <property type="match status" value="1"/>
</dbReference>
<gene>
    <name evidence="8" type="ORF">MICAF_2830025</name>
</gene>
<dbReference type="EMBL" id="CAIM01000205">
    <property type="protein sequence ID" value="CCI17463.1"/>
    <property type="molecule type" value="Genomic_DNA"/>
</dbReference>
<evidence type="ECO:0000256" key="2">
    <source>
        <dbReference type="ARBA" id="ARBA00022649"/>
    </source>
</evidence>
<proteinExistence type="inferred from homology"/>
<evidence type="ECO:0000313" key="8">
    <source>
        <dbReference type="EMBL" id="CCI17463.1"/>
    </source>
</evidence>
<dbReference type="InterPro" id="IPR012933">
    <property type="entry name" value="HicA_mRNA_interferase"/>
</dbReference>
<reference evidence="8 9" key="1">
    <citation type="submission" date="2012-04" db="EMBL/GenBank/DDBJ databases">
        <authorList>
            <person name="Genoscope - CEA"/>
        </authorList>
    </citation>
    <scope>NUCLEOTIDE SEQUENCE [LARGE SCALE GENOMIC DNA]</scope>
    <source>
        <strain evidence="8 9">9807</strain>
    </source>
</reference>
<accession>I4H5Y9</accession>
<comment type="similarity">
    <text evidence="1">Belongs to the HicA mRNA interferase family.</text>
</comment>
<evidence type="ECO:0000313" key="9">
    <source>
        <dbReference type="Proteomes" id="UP000003613"/>
    </source>
</evidence>
<evidence type="ECO:0000256" key="1">
    <source>
        <dbReference type="ARBA" id="ARBA00006620"/>
    </source>
</evidence>
<keyword evidence="2" id="KW-1277">Toxin-antitoxin system</keyword>
<dbReference type="Proteomes" id="UP000003613">
    <property type="component" value="Unassembled WGS sequence"/>
</dbReference>
<name>I4H5Y9_MICAE</name>
<dbReference type="HOGENOM" id="CLU_2058667_0_0_3"/>
<keyword evidence="3" id="KW-0540">Nuclease</keyword>
<keyword evidence="6" id="KW-0694">RNA-binding</keyword>
<evidence type="ECO:0000256" key="6">
    <source>
        <dbReference type="ARBA" id="ARBA00022884"/>
    </source>
</evidence>
<dbReference type="GO" id="GO:0016787">
    <property type="term" value="F:hydrolase activity"/>
    <property type="evidence" value="ECO:0007669"/>
    <property type="project" value="UniProtKB-KW"/>
</dbReference>
<sequence length="119" mass="13583">MPKNIPSLKPKALIKILEKGGCQFYREGKGDHRLYCRVLYNQRRIVPIDIGAKEMSPAYVLRIFRQFGFTDEEIEHLLSREAQLFVGWVSGSVTHAGVGFHASTQPTFILYLIPPTHLK</sequence>
<dbReference type="GO" id="GO:0004519">
    <property type="term" value="F:endonuclease activity"/>
    <property type="evidence" value="ECO:0007669"/>
    <property type="project" value="UniProtKB-KW"/>
</dbReference>
<dbReference type="GO" id="GO:0003729">
    <property type="term" value="F:mRNA binding"/>
    <property type="evidence" value="ECO:0007669"/>
    <property type="project" value="InterPro"/>
</dbReference>
<dbReference type="AlphaFoldDB" id="I4H5Y9"/>
<evidence type="ECO:0000256" key="7">
    <source>
        <dbReference type="ARBA" id="ARBA00023016"/>
    </source>
</evidence>
<dbReference type="InterPro" id="IPR038570">
    <property type="entry name" value="HicA_sf"/>
</dbReference>
<evidence type="ECO:0000256" key="4">
    <source>
        <dbReference type="ARBA" id="ARBA00022759"/>
    </source>
</evidence>
<dbReference type="SUPFAM" id="SSF54786">
    <property type="entry name" value="YcfA/nrd intein domain"/>
    <property type="match status" value="1"/>
</dbReference>
<evidence type="ECO:0000256" key="5">
    <source>
        <dbReference type="ARBA" id="ARBA00022801"/>
    </source>
</evidence>
<protein>
    <submittedName>
        <fullName evidence="8">Genome sequencing data, contig C326 (Modular protein)</fullName>
    </submittedName>
</protein>
<comment type="caution">
    <text evidence="8">The sequence shown here is derived from an EMBL/GenBank/DDBJ whole genome shotgun (WGS) entry which is preliminary data.</text>
</comment>
<evidence type="ECO:0000256" key="3">
    <source>
        <dbReference type="ARBA" id="ARBA00022722"/>
    </source>
</evidence>
<keyword evidence="7" id="KW-0346">Stress response</keyword>
<dbReference type="Pfam" id="PF07927">
    <property type="entry name" value="HicA_toxin"/>
    <property type="match status" value="1"/>
</dbReference>